<dbReference type="STRING" id="909613.UO65_0574"/>
<evidence type="ECO:0000313" key="3">
    <source>
        <dbReference type="Proteomes" id="UP000019277"/>
    </source>
</evidence>
<keyword evidence="1" id="KW-0732">Signal</keyword>
<dbReference type="eggNOG" id="COG3794">
    <property type="taxonomic scope" value="Bacteria"/>
</dbReference>
<feature type="signal peptide" evidence="1">
    <location>
        <begin position="1"/>
        <end position="20"/>
    </location>
</feature>
<keyword evidence="3" id="KW-1185">Reference proteome</keyword>
<dbReference type="Proteomes" id="UP000019277">
    <property type="component" value="Unassembled WGS sequence"/>
</dbReference>
<organism evidence="2 3">
    <name type="scientific">Actinokineospora spheciospongiae</name>
    <dbReference type="NCBI Taxonomy" id="909613"/>
    <lineage>
        <taxon>Bacteria</taxon>
        <taxon>Bacillati</taxon>
        <taxon>Actinomycetota</taxon>
        <taxon>Actinomycetes</taxon>
        <taxon>Pseudonocardiales</taxon>
        <taxon>Pseudonocardiaceae</taxon>
        <taxon>Actinokineospora</taxon>
    </lineage>
</organism>
<evidence type="ECO:0000256" key="1">
    <source>
        <dbReference type="SAM" id="SignalP"/>
    </source>
</evidence>
<sequence>MLAAVAVGASLIVASGSAGAGQAAPAAAPKAFTALGSNGQPLAKEVNSPTKVLGVKTAADGTKTTTVKIGPISLAPMPEDGDDHEHPGTAGDVGTMHGPDDPMGHHGAMTRSLAIMLPPCNNCYIRGIKPDMKFPDGSNANYDSDVMLHHTVFFDRSRSDVTCPGGWPGMAGRRIFASGNERTGGTLPEGYGVKLGFLPLTYMMIELMSMSHQQKDVIITVDLETVPDNTPGMKEATPVWLDADNCGLSEHAVPEGPSTTTWDWKSTIKGTFVGAGGHQHDGGESITLSNATTNQQICTSTAGYDNDPSYLGHIDTMSKCLGENLGRVEKGETLHLDSIYHTHMADDHAMSIMVAFVDEKA</sequence>
<accession>W7J4R9</accession>
<dbReference type="AlphaFoldDB" id="W7J4R9"/>
<reference evidence="2 3" key="1">
    <citation type="journal article" date="2014" name="Genome Announc.">
        <title>Draft Genome Sequence of the Antitrypanosomally Active Sponge-Associated Bacterium Actinokineospora sp. Strain EG49.</title>
        <authorList>
            <person name="Harjes J."/>
            <person name="Ryu T."/>
            <person name="Abdelmohsen U.R."/>
            <person name="Moitinho-Silva L."/>
            <person name="Horn H."/>
            <person name="Ravasi T."/>
            <person name="Hentschel U."/>
        </authorList>
    </citation>
    <scope>NUCLEOTIDE SEQUENCE [LARGE SCALE GENOMIC DNA]</scope>
    <source>
        <strain evidence="2 3">EG49</strain>
    </source>
</reference>
<evidence type="ECO:0000313" key="2">
    <source>
        <dbReference type="EMBL" id="EWC64047.1"/>
    </source>
</evidence>
<protein>
    <submittedName>
        <fullName evidence="2">Uncharacterized protein</fullName>
    </submittedName>
</protein>
<comment type="caution">
    <text evidence="2">The sequence shown here is derived from an EMBL/GenBank/DDBJ whole genome shotgun (WGS) entry which is preliminary data.</text>
</comment>
<gene>
    <name evidence="2" type="ORF">UO65_0574</name>
</gene>
<name>W7J4R9_9PSEU</name>
<dbReference type="EMBL" id="AYXG01000024">
    <property type="protein sequence ID" value="EWC64047.1"/>
    <property type="molecule type" value="Genomic_DNA"/>
</dbReference>
<proteinExistence type="predicted"/>
<feature type="chain" id="PRO_5038367214" evidence="1">
    <location>
        <begin position="21"/>
        <end position="361"/>
    </location>
</feature>